<keyword evidence="1" id="KW-0813">Transport</keyword>
<dbReference type="EMBL" id="JAOQKE010000006">
    <property type="protein sequence ID" value="MCU6725161.1"/>
    <property type="molecule type" value="Genomic_DNA"/>
</dbReference>
<feature type="domain" description="ABC transporter" evidence="5">
    <location>
        <begin position="254"/>
        <end position="498"/>
    </location>
</feature>
<dbReference type="GO" id="GO:0005524">
    <property type="term" value="F:ATP binding"/>
    <property type="evidence" value="ECO:0007669"/>
    <property type="project" value="UniProtKB-KW"/>
</dbReference>
<dbReference type="Pfam" id="PF00005">
    <property type="entry name" value="ABC_tran"/>
    <property type="match status" value="2"/>
</dbReference>
<dbReference type="CDD" id="cd03215">
    <property type="entry name" value="ABC_Carb_Monos_II"/>
    <property type="match status" value="1"/>
</dbReference>
<dbReference type="PANTHER" id="PTHR43790:SF9">
    <property type="entry name" value="GALACTOFURANOSE TRANSPORTER ATP-BINDING PROTEIN YTFR"/>
    <property type="match status" value="1"/>
</dbReference>
<evidence type="ECO:0000256" key="2">
    <source>
        <dbReference type="ARBA" id="ARBA00022737"/>
    </source>
</evidence>
<dbReference type="InterPro" id="IPR050107">
    <property type="entry name" value="ABC_carbohydrate_import_ATPase"/>
</dbReference>
<dbReference type="InterPro" id="IPR003593">
    <property type="entry name" value="AAA+_ATPase"/>
</dbReference>
<dbReference type="PROSITE" id="PS00211">
    <property type="entry name" value="ABC_TRANSPORTER_1"/>
    <property type="match status" value="1"/>
</dbReference>
<evidence type="ECO:0000256" key="3">
    <source>
        <dbReference type="ARBA" id="ARBA00022741"/>
    </source>
</evidence>
<evidence type="ECO:0000256" key="4">
    <source>
        <dbReference type="ARBA" id="ARBA00022840"/>
    </source>
</evidence>
<comment type="caution">
    <text evidence="6">The sequence shown here is derived from an EMBL/GenBank/DDBJ whole genome shotgun (WGS) entry which is preliminary data.</text>
</comment>
<dbReference type="InterPro" id="IPR003439">
    <property type="entry name" value="ABC_transporter-like_ATP-bd"/>
</dbReference>
<dbReference type="SUPFAM" id="SSF52540">
    <property type="entry name" value="P-loop containing nucleoside triphosphate hydrolases"/>
    <property type="match status" value="2"/>
</dbReference>
<dbReference type="Gene3D" id="3.40.50.300">
    <property type="entry name" value="P-loop containing nucleotide triphosphate hydrolases"/>
    <property type="match status" value="2"/>
</dbReference>
<dbReference type="Proteomes" id="UP001652338">
    <property type="component" value="Unassembled WGS sequence"/>
</dbReference>
<keyword evidence="4 6" id="KW-0067">ATP-binding</keyword>
<dbReference type="InterPro" id="IPR017871">
    <property type="entry name" value="ABC_transporter-like_CS"/>
</dbReference>
<dbReference type="PROSITE" id="PS50893">
    <property type="entry name" value="ABC_TRANSPORTER_2"/>
    <property type="match status" value="2"/>
</dbReference>
<dbReference type="RefSeq" id="WP_262654532.1">
    <property type="nucleotide sequence ID" value="NZ_JAOQKE010000006.1"/>
</dbReference>
<reference evidence="6 7" key="1">
    <citation type="journal article" date="2021" name="ISME Commun">
        <title>Automated analysis of genomic sequences facilitates high-throughput and comprehensive description of bacteria.</title>
        <authorList>
            <person name="Hitch T.C.A."/>
        </authorList>
    </citation>
    <scope>NUCLEOTIDE SEQUENCE [LARGE SCALE GENOMIC DNA]</scope>
    <source>
        <strain evidence="6 7">Sanger_29</strain>
    </source>
</reference>
<dbReference type="SMART" id="SM00382">
    <property type="entry name" value="AAA"/>
    <property type="match status" value="2"/>
</dbReference>
<gene>
    <name evidence="6" type="ORF">OCV47_07335</name>
</gene>
<keyword evidence="7" id="KW-1185">Reference proteome</keyword>
<keyword evidence="2" id="KW-0677">Repeat</keyword>
<name>A0ABT2SL09_9FIRM</name>
<feature type="domain" description="ABC transporter" evidence="5">
    <location>
        <begin position="8"/>
        <end position="244"/>
    </location>
</feature>
<evidence type="ECO:0000259" key="5">
    <source>
        <dbReference type="PROSITE" id="PS50893"/>
    </source>
</evidence>
<keyword evidence="3" id="KW-0547">Nucleotide-binding</keyword>
<proteinExistence type="predicted"/>
<dbReference type="CDD" id="cd03216">
    <property type="entry name" value="ABC_Carb_Monos_I"/>
    <property type="match status" value="1"/>
</dbReference>
<organism evidence="6 7">
    <name type="scientific">Muricoprocola aceti</name>
    <dbReference type="NCBI Taxonomy" id="2981772"/>
    <lineage>
        <taxon>Bacteria</taxon>
        <taxon>Bacillati</taxon>
        <taxon>Bacillota</taxon>
        <taxon>Clostridia</taxon>
        <taxon>Lachnospirales</taxon>
        <taxon>Lachnospiraceae</taxon>
        <taxon>Muricoprocola</taxon>
    </lineage>
</organism>
<evidence type="ECO:0000313" key="6">
    <source>
        <dbReference type="EMBL" id="MCU6725161.1"/>
    </source>
</evidence>
<dbReference type="PANTHER" id="PTHR43790">
    <property type="entry name" value="CARBOHYDRATE TRANSPORT ATP-BINDING PROTEIN MG119-RELATED"/>
    <property type="match status" value="1"/>
</dbReference>
<protein>
    <submittedName>
        <fullName evidence="6">Sugar ABC transporter ATP-binding protein</fullName>
    </submittedName>
</protein>
<dbReference type="InterPro" id="IPR027417">
    <property type="entry name" value="P-loop_NTPase"/>
</dbReference>
<evidence type="ECO:0000256" key="1">
    <source>
        <dbReference type="ARBA" id="ARBA00022448"/>
    </source>
</evidence>
<sequence length="498" mass="55192">MEKRSYRLEMQGISKRFGGTCALNNVSIKVKPGEIHALIGENGAGKSTLIKILSGAYIKDEGEIFINGDPVDITTPLAAKKLGVAVIYQEFMLAPDLSVAENIFIDRLAENGRFINWKKMRSDAEHILKELGFDNINPEDKVGKLSVAHQQIVEICKCLNRNAQILVLDEPTAVLTVAEIQRFFKLIRLLKEKNVSIIFVSHHMNEIFELCDTFTVLKDGQYVNSGVVKEVTNTQLIQMMIGRELTQMFPQRKAEIGDCVLEVKNLNAGNKVKNVSFMVRAGEVLGFSGLVGSGRTETMRAIMGADKMESGNIFFMGKEVHFREPKEAVDAGIGYLSENRKTLGLLVNQSIRVNTTIASMKKNTKRGFLNHKKEKKYVTDLLAKISTKYGSIEDNVNSLSGGNQQKISFAKWISADCQCIIFDEPTRGVDVGAKVEIYEIINKLAEQGVAVIIVSSEMTEIIGICDRTMIMAQGRVTGELGKEELNEAAIIKMAMKEG</sequence>
<evidence type="ECO:0000313" key="7">
    <source>
        <dbReference type="Proteomes" id="UP001652338"/>
    </source>
</evidence>
<accession>A0ABT2SL09</accession>